<name>B2IL30_BEII9</name>
<keyword evidence="1" id="KW-0732">Signal</keyword>
<sequence>MSERRAPHGRRLGLTLVAGLTFLPPAHAENNVTILQIPPEPSLREIEQAARETGNPLSKPVTGAKQIPAITGGERPPSLEALQAALPGPQPGDGLEPGRGDILYQAALTFGAQGGLAARAFGINEMLRRYEPTLDSVFDFRTVVVRVGPGRTLMRPPIVTAAQMAFALGEGAQVARETACVYQITRRAQLASAPPNWRTYLVRSWASPSKPSDAVLPRTEQEVNWWKKWVAEGWAQGERQGVEIFLADLSRLQRDYIGMVRYRVLLRAGLVENPRVAFEDSLVNGGHEEMRAGDRVIRITDQPGLRADRKSWPKNTRDCPQ</sequence>
<reference evidence="2 3" key="1">
    <citation type="submission" date="2008-03" db="EMBL/GenBank/DDBJ databases">
        <title>Complete sequence of plasmid1 of Beijerinckia indica subsp. indica ATCC 9039.</title>
        <authorList>
            <consortium name="US DOE Joint Genome Institute"/>
            <person name="Copeland A."/>
            <person name="Lucas S."/>
            <person name="Lapidus A."/>
            <person name="Glavina del Rio T."/>
            <person name="Dalin E."/>
            <person name="Tice H."/>
            <person name="Bruce D."/>
            <person name="Goodwin L."/>
            <person name="Pitluck S."/>
            <person name="LaButti K."/>
            <person name="Schmutz J."/>
            <person name="Larimer F."/>
            <person name="Land M."/>
            <person name="Hauser L."/>
            <person name="Kyrpides N."/>
            <person name="Mikhailova N."/>
            <person name="Dunfield P.F."/>
            <person name="Dedysh S.N."/>
            <person name="Liesack W."/>
            <person name="Saw J.H."/>
            <person name="Alam M."/>
            <person name="Chen Y."/>
            <person name="Murrell J.C."/>
            <person name="Richardson P."/>
        </authorList>
    </citation>
    <scope>NUCLEOTIDE SEQUENCE [LARGE SCALE GENOMIC DNA]</scope>
    <source>
        <strain evidence="3">ATCC 9039 / DSM 1715 / NCIMB 8712</strain>
        <plasmid evidence="2 3">pBIND01</plasmid>
    </source>
</reference>
<dbReference type="HOGENOM" id="CLU_068868_0_0_5"/>
<dbReference type="EMBL" id="CP001017">
    <property type="protein sequence ID" value="ACB97230.1"/>
    <property type="molecule type" value="Genomic_DNA"/>
</dbReference>
<dbReference type="Pfam" id="PF16932">
    <property type="entry name" value="T4SS_TraI"/>
    <property type="match status" value="1"/>
</dbReference>
<keyword evidence="2" id="KW-0614">Plasmid</keyword>
<dbReference type="InterPro" id="IPR031618">
    <property type="entry name" value="T4SS_TraI"/>
</dbReference>
<dbReference type="AlphaFoldDB" id="B2IL30"/>
<protein>
    <submittedName>
        <fullName evidence="2">DotC</fullName>
    </submittedName>
</protein>
<keyword evidence="3" id="KW-1185">Reference proteome</keyword>
<evidence type="ECO:0000313" key="3">
    <source>
        <dbReference type="Proteomes" id="UP000001695"/>
    </source>
</evidence>
<evidence type="ECO:0000256" key="1">
    <source>
        <dbReference type="SAM" id="SignalP"/>
    </source>
</evidence>
<dbReference type="RefSeq" id="WP_012382843.1">
    <property type="nucleotide sequence ID" value="NC_010580.1"/>
</dbReference>
<dbReference type="Proteomes" id="UP000001695">
    <property type="component" value="Plasmid pBIND01"/>
</dbReference>
<feature type="chain" id="PRO_5002777187" evidence="1">
    <location>
        <begin position="29"/>
        <end position="321"/>
    </location>
</feature>
<organism evidence="2 3">
    <name type="scientific">Beijerinckia indica subsp. indica (strain ATCC 9039 / DSM 1715 / NCIMB 8712)</name>
    <dbReference type="NCBI Taxonomy" id="395963"/>
    <lineage>
        <taxon>Bacteria</taxon>
        <taxon>Pseudomonadati</taxon>
        <taxon>Pseudomonadota</taxon>
        <taxon>Alphaproteobacteria</taxon>
        <taxon>Hyphomicrobiales</taxon>
        <taxon>Beijerinckiaceae</taxon>
        <taxon>Beijerinckia</taxon>
    </lineage>
</organism>
<evidence type="ECO:0000313" key="2">
    <source>
        <dbReference type="EMBL" id="ACB97230.1"/>
    </source>
</evidence>
<dbReference type="KEGG" id="bid:Bind_3678"/>
<geneLocation type="plasmid" evidence="2 3">
    <name>pBIND01</name>
</geneLocation>
<feature type="signal peptide" evidence="1">
    <location>
        <begin position="1"/>
        <end position="28"/>
    </location>
</feature>
<accession>B2IL30</accession>
<proteinExistence type="predicted"/>
<dbReference type="OrthoDB" id="7992122at2"/>
<gene>
    <name evidence="2" type="ordered locus">Bind_3678</name>
</gene>